<feature type="transmembrane region" description="Helical" evidence="13">
    <location>
        <begin position="286"/>
        <end position="311"/>
    </location>
</feature>
<evidence type="ECO:0000256" key="2">
    <source>
        <dbReference type="ARBA" id="ARBA00006434"/>
    </source>
</evidence>
<keyword evidence="3" id="KW-0813">Transport</keyword>
<evidence type="ECO:0000256" key="8">
    <source>
        <dbReference type="ARBA" id="ARBA00023053"/>
    </source>
</evidence>
<dbReference type="InterPro" id="IPR001734">
    <property type="entry name" value="Na/solute_symporter"/>
</dbReference>
<dbReference type="PANTHER" id="PTHR48086">
    <property type="entry name" value="SODIUM/PROLINE SYMPORTER-RELATED"/>
    <property type="match status" value="1"/>
</dbReference>
<feature type="transmembrane region" description="Helical" evidence="13">
    <location>
        <begin position="493"/>
        <end position="516"/>
    </location>
</feature>
<keyword evidence="9" id="KW-0406">Ion transport</keyword>
<comment type="similarity">
    <text evidence="2 12">Belongs to the sodium:solute symporter (SSF) (TC 2.A.21) family.</text>
</comment>
<feature type="transmembrane region" description="Helical" evidence="13">
    <location>
        <begin position="416"/>
        <end position="436"/>
    </location>
</feature>
<evidence type="ECO:0000256" key="6">
    <source>
        <dbReference type="ARBA" id="ARBA00022847"/>
    </source>
</evidence>
<sequence>MAVDTLTFAIMTAVYLVIVMVLGYMGYKKTKEAEDFMLAGRNVHPALIALSYGATFISTSAIVGFGGVAANLGMGLIWLVGLNIGVGILLAFVVYGKKTREIGSRLKAVTFPDFMGKVYGSSFMRYASGLIIIIGMPLYASAVMIGGARFIETTFSMSFTTALLVLAAITAIYVIVGGLLAVIYTDAFQGIIMLIGMIILLIFTYVTLGGIGPAHEALTNMASLVPESLSASGHTGWTSMPDLGSPLWYTLVTTIILGVGIGVLAQPQLVVRFMTAKDNKSLNRAIPVGGLFILLIPGVIYTVGALTNVYFFDNKGMLAVQAAGANIDSVIPTYINAIMPDWFVVLFLLTLLAAAMSTLSALFHTMGTAIGHDIIGQKNGEKPSLKKNRIGVLVMIVVSVLLAFIMPGSIIARATAMFMGLCASAFLPAFTHAIFSKKPSTKAAVVSLIVGAVTWFAWTAFVHVKESEALGLCQFLFGQPTLLQNPWPVVDPLIIALPLATISLILVLIIEGQSAVDKNEAMKKSQV</sequence>
<evidence type="ECO:0000256" key="4">
    <source>
        <dbReference type="ARBA" id="ARBA00022475"/>
    </source>
</evidence>
<feature type="transmembrane region" description="Helical" evidence="13">
    <location>
        <begin position="126"/>
        <end position="151"/>
    </location>
</feature>
<feature type="transmembrane region" description="Helical" evidence="13">
    <location>
        <begin position="342"/>
        <end position="370"/>
    </location>
</feature>
<keyword evidence="5 13" id="KW-0812">Transmembrane</keyword>
<evidence type="ECO:0000256" key="9">
    <source>
        <dbReference type="ARBA" id="ARBA00023065"/>
    </source>
</evidence>
<evidence type="ECO:0000256" key="3">
    <source>
        <dbReference type="ARBA" id="ARBA00022448"/>
    </source>
</evidence>
<dbReference type="CDD" id="cd10322">
    <property type="entry name" value="SLC5sbd"/>
    <property type="match status" value="1"/>
</dbReference>
<comment type="caution">
    <text evidence="14">The sequence shown here is derived from an EMBL/GenBank/DDBJ whole genome shotgun (WGS) entry which is preliminary data.</text>
</comment>
<evidence type="ECO:0000256" key="1">
    <source>
        <dbReference type="ARBA" id="ARBA00004651"/>
    </source>
</evidence>
<organism evidence="14 15">
    <name type="scientific">Methanooceanicella nereidis</name>
    <dbReference type="NCBI Taxonomy" id="2052831"/>
    <lineage>
        <taxon>Archaea</taxon>
        <taxon>Methanobacteriati</taxon>
        <taxon>Methanobacteriota</taxon>
        <taxon>Stenosarchaea group</taxon>
        <taxon>Methanomicrobia</taxon>
        <taxon>Methanocellales</taxon>
        <taxon>Methanocellaceae</taxon>
        <taxon>Methanooceanicella</taxon>
    </lineage>
</organism>
<evidence type="ECO:0000256" key="5">
    <source>
        <dbReference type="ARBA" id="ARBA00022692"/>
    </source>
</evidence>
<feature type="transmembrane region" description="Helical" evidence="13">
    <location>
        <begin position="191"/>
        <end position="211"/>
    </location>
</feature>
<evidence type="ECO:0000256" key="7">
    <source>
        <dbReference type="ARBA" id="ARBA00022989"/>
    </source>
</evidence>
<keyword evidence="11" id="KW-0739">Sodium transport</keyword>
<name>A0AAP2RCD2_9EURY</name>
<feature type="transmembrane region" description="Helical" evidence="13">
    <location>
        <begin position="6"/>
        <end position="27"/>
    </location>
</feature>
<evidence type="ECO:0000313" key="15">
    <source>
        <dbReference type="Proteomes" id="UP001320159"/>
    </source>
</evidence>
<dbReference type="InterPro" id="IPR038377">
    <property type="entry name" value="Na/Glc_symporter_sf"/>
</dbReference>
<evidence type="ECO:0000256" key="12">
    <source>
        <dbReference type="RuleBase" id="RU362091"/>
    </source>
</evidence>
<evidence type="ECO:0000256" key="11">
    <source>
        <dbReference type="ARBA" id="ARBA00023201"/>
    </source>
</evidence>
<keyword evidence="7 13" id="KW-1133">Transmembrane helix</keyword>
<comment type="subcellular location">
    <subcellularLocation>
        <location evidence="1">Cell membrane</location>
        <topology evidence="1">Multi-pass membrane protein</topology>
    </subcellularLocation>
</comment>
<reference evidence="14 15" key="1">
    <citation type="submission" date="2017-11" db="EMBL/GenBank/DDBJ databases">
        <title>Isolation and Characterization of Family Methanocellaceae Species from Potential Methane Hydrate Area Offshore Southwestern Taiwan.</title>
        <authorList>
            <person name="Zhang W.-L."/>
            <person name="Chen W.-C."/>
            <person name="Lai M.-C."/>
            <person name="Chen S.-C."/>
        </authorList>
    </citation>
    <scope>NUCLEOTIDE SEQUENCE [LARGE SCALE GENOMIC DNA]</scope>
    <source>
        <strain evidence="14 15">CWC-04</strain>
    </source>
</reference>
<keyword evidence="6" id="KW-0769">Symport</keyword>
<dbReference type="GO" id="GO:0005886">
    <property type="term" value="C:plasma membrane"/>
    <property type="evidence" value="ECO:0007669"/>
    <property type="project" value="UniProtKB-SubCell"/>
</dbReference>
<dbReference type="Gene3D" id="1.20.1730.10">
    <property type="entry name" value="Sodium/glucose cotransporter"/>
    <property type="match status" value="1"/>
</dbReference>
<feature type="transmembrane region" description="Helical" evidence="13">
    <location>
        <begin position="163"/>
        <end position="184"/>
    </location>
</feature>
<keyword evidence="15" id="KW-1185">Reference proteome</keyword>
<accession>A0AAP2RCD2</accession>
<feature type="transmembrane region" description="Helical" evidence="13">
    <location>
        <begin position="76"/>
        <end position="95"/>
    </location>
</feature>
<dbReference type="GO" id="GO:0015824">
    <property type="term" value="P:proline transport"/>
    <property type="evidence" value="ECO:0007669"/>
    <property type="project" value="TreeGrafter"/>
</dbReference>
<keyword evidence="10 13" id="KW-0472">Membrane</keyword>
<gene>
    <name evidence="14" type="ORF">CUJ83_08115</name>
</gene>
<dbReference type="GO" id="GO:0015193">
    <property type="term" value="F:L-proline transmembrane transporter activity"/>
    <property type="evidence" value="ECO:0007669"/>
    <property type="project" value="TreeGrafter"/>
</dbReference>
<feature type="transmembrane region" description="Helical" evidence="13">
    <location>
        <begin position="443"/>
        <end position="461"/>
    </location>
</feature>
<feature type="transmembrane region" description="Helical" evidence="13">
    <location>
        <begin position="247"/>
        <end position="265"/>
    </location>
</feature>
<dbReference type="EMBL" id="PGCK01000006">
    <property type="protein sequence ID" value="MCD1294961.1"/>
    <property type="molecule type" value="Genomic_DNA"/>
</dbReference>
<keyword evidence="8" id="KW-0915">Sodium</keyword>
<feature type="transmembrane region" description="Helical" evidence="13">
    <location>
        <begin position="47"/>
        <end position="70"/>
    </location>
</feature>
<dbReference type="RefSeq" id="WP_230741799.1">
    <property type="nucleotide sequence ID" value="NZ_PGCK01000006.1"/>
</dbReference>
<feature type="transmembrane region" description="Helical" evidence="13">
    <location>
        <begin position="390"/>
        <end position="410"/>
    </location>
</feature>
<keyword evidence="4" id="KW-1003">Cell membrane</keyword>
<proteinExistence type="inferred from homology"/>
<evidence type="ECO:0000256" key="10">
    <source>
        <dbReference type="ARBA" id="ARBA00023136"/>
    </source>
</evidence>
<evidence type="ECO:0000313" key="14">
    <source>
        <dbReference type="EMBL" id="MCD1294961.1"/>
    </source>
</evidence>
<dbReference type="AlphaFoldDB" id="A0AAP2RCD2"/>
<dbReference type="InterPro" id="IPR050277">
    <property type="entry name" value="Sodium:Solute_Symporter"/>
</dbReference>
<dbReference type="GO" id="GO:0005298">
    <property type="term" value="F:proline:sodium symporter activity"/>
    <property type="evidence" value="ECO:0007669"/>
    <property type="project" value="TreeGrafter"/>
</dbReference>
<protein>
    <submittedName>
        <fullName evidence="14">Sodium:solute symporter</fullName>
    </submittedName>
</protein>
<dbReference type="Proteomes" id="UP001320159">
    <property type="component" value="Unassembled WGS sequence"/>
</dbReference>
<dbReference type="PANTHER" id="PTHR48086:SF3">
    <property type="entry name" value="SODIUM_PROLINE SYMPORTER"/>
    <property type="match status" value="1"/>
</dbReference>
<evidence type="ECO:0000256" key="13">
    <source>
        <dbReference type="SAM" id="Phobius"/>
    </source>
</evidence>
<dbReference type="PROSITE" id="PS50283">
    <property type="entry name" value="NA_SOLUT_SYMP_3"/>
    <property type="match status" value="1"/>
</dbReference>
<dbReference type="Pfam" id="PF00474">
    <property type="entry name" value="SSF"/>
    <property type="match status" value="1"/>
</dbReference>
<dbReference type="NCBIfam" id="TIGR00813">
    <property type="entry name" value="sss"/>
    <property type="match status" value="1"/>
</dbReference>